<dbReference type="SUPFAM" id="SSF53633">
    <property type="entry name" value="Carbamate kinase-like"/>
    <property type="match status" value="1"/>
</dbReference>
<dbReference type="PANTHER" id="PTHR43654">
    <property type="entry name" value="GLUTAMATE 5-KINASE"/>
    <property type="match status" value="1"/>
</dbReference>
<dbReference type="RefSeq" id="WP_284369020.1">
    <property type="nucleotide sequence ID" value="NZ_BSNJ01000001.1"/>
</dbReference>
<comment type="catalytic activity">
    <reaction evidence="8">
        <text>L-glutamate + ATP = L-glutamyl 5-phosphate + ADP</text>
        <dbReference type="Rhea" id="RHEA:14877"/>
        <dbReference type="ChEBI" id="CHEBI:29985"/>
        <dbReference type="ChEBI" id="CHEBI:30616"/>
        <dbReference type="ChEBI" id="CHEBI:58274"/>
        <dbReference type="ChEBI" id="CHEBI:456216"/>
        <dbReference type="EC" id="2.7.2.11"/>
    </reaction>
</comment>
<dbReference type="SUPFAM" id="SSF88697">
    <property type="entry name" value="PUA domain-like"/>
    <property type="match status" value="1"/>
</dbReference>
<dbReference type="PROSITE" id="PS00902">
    <property type="entry name" value="GLUTAMATE_5_KINASE"/>
    <property type="match status" value="1"/>
</dbReference>
<dbReference type="InterPro" id="IPR002478">
    <property type="entry name" value="PUA"/>
</dbReference>
<dbReference type="PIRSF" id="PIRSF000729">
    <property type="entry name" value="GK"/>
    <property type="match status" value="1"/>
</dbReference>
<comment type="caution">
    <text evidence="10">The sequence shown here is derived from an EMBL/GenBank/DDBJ whole genome shotgun (WGS) entry which is preliminary data.</text>
</comment>
<feature type="domain" description="PUA" evidence="9">
    <location>
        <begin position="280"/>
        <end position="364"/>
    </location>
</feature>
<dbReference type="EMBL" id="BSNJ01000001">
    <property type="protein sequence ID" value="GLQ19265.1"/>
    <property type="molecule type" value="Genomic_DNA"/>
</dbReference>
<evidence type="ECO:0000259" key="9">
    <source>
        <dbReference type="SMART" id="SM00359"/>
    </source>
</evidence>
<dbReference type="InterPro" id="IPR001057">
    <property type="entry name" value="Glu/AcGlu_kinase"/>
</dbReference>
<keyword evidence="4 8" id="KW-0808">Transferase</keyword>
<feature type="binding site" evidence="8">
    <location>
        <position position="151"/>
    </location>
    <ligand>
        <name>substrate</name>
    </ligand>
</feature>
<dbReference type="InterPro" id="IPR015947">
    <property type="entry name" value="PUA-like_sf"/>
</dbReference>
<feature type="binding site" evidence="8">
    <location>
        <position position="52"/>
    </location>
    <ligand>
        <name>substrate</name>
    </ligand>
</feature>
<dbReference type="InterPro" id="IPR036393">
    <property type="entry name" value="AceGlu_kinase-like_sf"/>
</dbReference>
<reference evidence="10" key="2">
    <citation type="submission" date="2023-01" db="EMBL/GenBank/DDBJ databases">
        <title>Draft genome sequence of Algimonas porphyrae strain NBRC 108216.</title>
        <authorList>
            <person name="Sun Q."/>
            <person name="Mori K."/>
        </authorList>
    </citation>
    <scope>NUCLEOTIDE SEQUENCE</scope>
    <source>
        <strain evidence="10">NBRC 108216</strain>
    </source>
</reference>
<comment type="subcellular location">
    <subcellularLocation>
        <location evidence="8">Cytoplasm</location>
    </subcellularLocation>
</comment>
<evidence type="ECO:0000313" key="10">
    <source>
        <dbReference type="EMBL" id="GLQ19265.1"/>
    </source>
</evidence>
<organism evidence="10 11">
    <name type="scientific">Algimonas porphyrae</name>
    <dbReference type="NCBI Taxonomy" id="1128113"/>
    <lineage>
        <taxon>Bacteria</taxon>
        <taxon>Pseudomonadati</taxon>
        <taxon>Pseudomonadota</taxon>
        <taxon>Alphaproteobacteria</taxon>
        <taxon>Maricaulales</taxon>
        <taxon>Robiginitomaculaceae</taxon>
        <taxon>Algimonas</taxon>
    </lineage>
</organism>
<keyword evidence="5 8" id="KW-0547">Nucleotide-binding</keyword>
<evidence type="ECO:0000256" key="8">
    <source>
        <dbReference type="HAMAP-Rule" id="MF_00456"/>
    </source>
</evidence>
<dbReference type="PRINTS" id="PR00474">
    <property type="entry name" value="GLU5KINASE"/>
</dbReference>
<evidence type="ECO:0000256" key="6">
    <source>
        <dbReference type="ARBA" id="ARBA00022777"/>
    </source>
</evidence>
<evidence type="ECO:0000256" key="2">
    <source>
        <dbReference type="ARBA" id="ARBA00022605"/>
    </source>
</evidence>
<keyword evidence="3 8" id="KW-0641">Proline biosynthesis</keyword>
<dbReference type="PROSITE" id="PS50890">
    <property type="entry name" value="PUA"/>
    <property type="match status" value="1"/>
</dbReference>
<dbReference type="SMART" id="SM00359">
    <property type="entry name" value="PUA"/>
    <property type="match status" value="1"/>
</dbReference>
<evidence type="ECO:0000256" key="4">
    <source>
        <dbReference type="ARBA" id="ARBA00022679"/>
    </source>
</evidence>
<keyword evidence="6 8" id="KW-0418">Kinase</keyword>
<dbReference type="InterPro" id="IPR019797">
    <property type="entry name" value="Glutamate_5-kinase_CS"/>
</dbReference>
<dbReference type="CDD" id="cd21157">
    <property type="entry name" value="PUA_G5K"/>
    <property type="match status" value="1"/>
</dbReference>
<dbReference type="InterPro" id="IPR005715">
    <property type="entry name" value="Glu_5kinase/COase_Synthase"/>
</dbReference>
<keyword evidence="7 8" id="KW-0067">ATP-binding</keyword>
<evidence type="ECO:0000256" key="3">
    <source>
        <dbReference type="ARBA" id="ARBA00022650"/>
    </source>
</evidence>
<feature type="binding site" evidence="8">
    <location>
        <begin position="215"/>
        <end position="221"/>
    </location>
    <ligand>
        <name>ATP</name>
        <dbReference type="ChEBI" id="CHEBI:30616"/>
    </ligand>
</feature>
<keyword evidence="11" id="KW-1185">Reference proteome</keyword>
<protein>
    <recommendedName>
        <fullName evidence="8">Glutamate 5-kinase</fullName>
        <ecNumber evidence="8">2.7.2.11</ecNumber>
    </recommendedName>
    <alternativeName>
        <fullName evidence="8">Gamma-glutamyl kinase</fullName>
        <shortName evidence="8">GK</shortName>
    </alternativeName>
</protein>
<dbReference type="Gene3D" id="3.40.1160.10">
    <property type="entry name" value="Acetylglutamate kinase-like"/>
    <property type="match status" value="2"/>
</dbReference>
<comment type="pathway">
    <text evidence="8">Amino-acid biosynthesis; L-proline biosynthesis; L-glutamate 5-semialdehyde from L-glutamate: step 1/2.</text>
</comment>
<accession>A0ABQ5UY31</accession>
<dbReference type="InterPro" id="IPR001048">
    <property type="entry name" value="Asp/Glu/Uridylate_kinase"/>
</dbReference>
<keyword evidence="1 8" id="KW-0963">Cytoplasm</keyword>
<dbReference type="Pfam" id="PF01472">
    <property type="entry name" value="PUA"/>
    <property type="match status" value="1"/>
</dbReference>
<evidence type="ECO:0000256" key="5">
    <source>
        <dbReference type="ARBA" id="ARBA00022741"/>
    </source>
</evidence>
<dbReference type="InterPro" id="IPR011529">
    <property type="entry name" value="Glu_5kinase"/>
</dbReference>
<dbReference type="HAMAP" id="MF_00456">
    <property type="entry name" value="ProB"/>
    <property type="match status" value="1"/>
</dbReference>
<name>A0ABQ5UY31_9PROT</name>
<dbReference type="InterPro" id="IPR041739">
    <property type="entry name" value="G5K_ProB"/>
</dbReference>
<feature type="binding site" evidence="8">
    <location>
        <position position="13"/>
    </location>
    <ligand>
        <name>ATP</name>
        <dbReference type="ChEBI" id="CHEBI:30616"/>
    </ligand>
</feature>
<reference evidence="10" key="1">
    <citation type="journal article" date="2014" name="Int. J. Syst. Evol. Microbiol.">
        <title>Complete genome of a new Firmicutes species belonging to the dominant human colonic microbiota ('Ruminococcus bicirculans') reveals two chromosomes and a selective capacity to utilize plant glucans.</title>
        <authorList>
            <consortium name="NISC Comparative Sequencing Program"/>
            <person name="Wegmann U."/>
            <person name="Louis P."/>
            <person name="Goesmann A."/>
            <person name="Henrissat B."/>
            <person name="Duncan S.H."/>
            <person name="Flint H.J."/>
        </authorList>
    </citation>
    <scope>NUCLEOTIDE SEQUENCE</scope>
    <source>
        <strain evidence="10">NBRC 108216</strain>
    </source>
</reference>
<dbReference type="InterPro" id="IPR036974">
    <property type="entry name" value="PUA_sf"/>
</dbReference>
<dbReference type="EC" id="2.7.2.11" evidence="8"/>
<evidence type="ECO:0000313" key="11">
    <source>
        <dbReference type="Proteomes" id="UP001161390"/>
    </source>
</evidence>
<comment type="function">
    <text evidence="8">Catalyzes the transfer of a phosphate group to glutamate to form L-glutamate 5-phosphate.</text>
</comment>
<evidence type="ECO:0000256" key="1">
    <source>
        <dbReference type="ARBA" id="ARBA00022490"/>
    </source>
</evidence>
<dbReference type="Proteomes" id="UP001161390">
    <property type="component" value="Unassembled WGS sequence"/>
</dbReference>
<comment type="similarity">
    <text evidence="8">Belongs to the glutamate 5-kinase family.</text>
</comment>
<dbReference type="Gene3D" id="2.30.130.10">
    <property type="entry name" value="PUA domain"/>
    <property type="match status" value="1"/>
</dbReference>
<keyword evidence="2 8" id="KW-0028">Amino-acid biosynthesis</keyword>
<sequence>MSQLSGYDRIIIKVGSALLVENGQLRNDWLSSLCADISALKARGSDILIVSSGAIALGRQVLDLPDGRLSLPQKQACAAAGQSILTRAYDDALSAHSHRSAQALLTLDDTENRRKWLNARATLGTLLSLDIVPVVNENDTVATEEIRYGDNDRLAARTAQMVGADLLILLSDIDGLYTTDPRTDPAASHIARVETLDEDIMAMGGPANVQTGLGTGGMATKLLAAKIAVSAGCDMIICDGRAAGALAKLDTGAPHTLFKAMQNPKGARAQWISGSLSSVGTLRIDDGAVAALRSGRSLLAVGLTKATGPFSKGDTVRIESPDGTEIARGLTAYDDRDLISICGLTSDQIDHPSGAVIVHRDNLVLS</sequence>
<evidence type="ECO:0000256" key="7">
    <source>
        <dbReference type="ARBA" id="ARBA00022840"/>
    </source>
</evidence>
<dbReference type="CDD" id="cd04242">
    <property type="entry name" value="AAK_G5K_ProB"/>
    <property type="match status" value="1"/>
</dbReference>
<gene>
    <name evidence="8 10" type="primary">proB</name>
    <name evidence="10" type="ORF">GCM10007854_02200</name>
</gene>
<feature type="binding site" evidence="8">
    <location>
        <begin position="171"/>
        <end position="172"/>
    </location>
    <ligand>
        <name>ATP</name>
        <dbReference type="ChEBI" id="CHEBI:30616"/>
    </ligand>
</feature>
<dbReference type="Pfam" id="PF00696">
    <property type="entry name" value="AA_kinase"/>
    <property type="match status" value="1"/>
</dbReference>
<feature type="binding site" evidence="8">
    <location>
        <position position="139"/>
    </location>
    <ligand>
        <name>substrate</name>
    </ligand>
</feature>
<proteinExistence type="inferred from homology"/>
<dbReference type="NCBIfam" id="TIGR01027">
    <property type="entry name" value="proB"/>
    <property type="match status" value="1"/>
</dbReference>
<dbReference type="PANTHER" id="PTHR43654:SF1">
    <property type="entry name" value="ISOPENTENYL PHOSPHATE KINASE"/>
    <property type="match status" value="1"/>
</dbReference>